<feature type="transmembrane region" description="Helical" evidence="1">
    <location>
        <begin position="28"/>
        <end position="48"/>
    </location>
</feature>
<evidence type="ECO:0000256" key="1">
    <source>
        <dbReference type="SAM" id="Phobius"/>
    </source>
</evidence>
<accession>A0A4P9ZQ98</accession>
<dbReference type="PANTHER" id="PTHR21377">
    <property type="entry name" value="PROTEIN FAM210B, MITOCHONDRIAL"/>
    <property type="match status" value="1"/>
</dbReference>
<dbReference type="GO" id="GO:0005739">
    <property type="term" value="C:mitochondrion"/>
    <property type="evidence" value="ECO:0007669"/>
    <property type="project" value="TreeGrafter"/>
</dbReference>
<reference evidence="4" key="1">
    <citation type="journal article" date="2018" name="Nat. Microbiol.">
        <title>Leveraging single-cell genomics to expand the fungal tree of life.</title>
        <authorList>
            <person name="Ahrendt S.R."/>
            <person name="Quandt C.A."/>
            <person name="Ciobanu D."/>
            <person name="Clum A."/>
            <person name="Salamov A."/>
            <person name="Andreopoulos B."/>
            <person name="Cheng J.F."/>
            <person name="Woyke T."/>
            <person name="Pelin A."/>
            <person name="Henrissat B."/>
            <person name="Reynolds N.K."/>
            <person name="Benny G.L."/>
            <person name="Smith M.E."/>
            <person name="James T.Y."/>
            <person name="Grigoriev I.V."/>
        </authorList>
    </citation>
    <scope>NUCLEOTIDE SEQUENCE [LARGE SCALE GENOMIC DNA]</scope>
    <source>
        <strain evidence="4">RSA 468</strain>
    </source>
</reference>
<dbReference type="InterPro" id="IPR009688">
    <property type="entry name" value="FAM210A/B-like_dom"/>
</dbReference>
<gene>
    <name evidence="3" type="ORF">BJ085DRAFT_9212</name>
</gene>
<dbReference type="EMBL" id="ML003069">
    <property type="protein sequence ID" value="RKP34792.1"/>
    <property type="molecule type" value="Genomic_DNA"/>
</dbReference>
<dbReference type="STRING" id="215637.A0A4P9ZQ98"/>
<keyword evidence="1" id="KW-1133">Transmembrane helix</keyword>
<feature type="non-terminal residue" evidence="3">
    <location>
        <position position="136"/>
    </location>
</feature>
<evidence type="ECO:0000259" key="2">
    <source>
        <dbReference type="Pfam" id="PF06916"/>
    </source>
</evidence>
<dbReference type="Pfam" id="PF06916">
    <property type="entry name" value="FAM210A-B_dom"/>
    <property type="match status" value="1"/>
</dbReference>
<dbReference type="Proteomes" id="UP000268162">
    <property type="component" value="Unassembled WGS sequence"/>
</dbReference>
<organism evidence="3 4">
    <name type="scientific">Dimargaris cristalligena</name>
    <dbReference type="NCBI Taxonomy" id="215637"/>
    <lineage>
        <taxon>Eukaryota</taxon>
        <taxon>Fungi</taxon>
        <taxon>Fungi incertae sedis</taxon>
        <taxon>Zoopagomycota</taxon>
        <taxon>Kickxellomycotina</taxon>
        <taxon>Dimargaritomycetes</taxon>
        <taxon>Dimargaritales</taxon>
        <taxon>Dimargaritaceae</taxon>
        <taxon>Dimargaris</taxon>
    </lineage>
</organism>
<feature type="non-terminal residue" evidence="3">
    <location>
        <position position="1"/>
    </location>
</feature>
<proteinExistence type="predicted"/>
<dbReference type="AlphaFoldDB" id="A0A4P9ZQ98"/>
<dbReference type="InterPro" id="IPR045866">
    <property type="entry name" value="FAM210A/B-like"/>
</dbReference>
<sequence length="136" mass="15137">PASTPPPSSLIQRTMHSFRNLTHKYGKVATIVYFGISTVDLGLSIWFVHAAGQERVMAIEKWMQEKLGDWAIVGRQPSQVVEEESASMQATGPSWTSTALIGYSIHKLLMPVRIPLTIMITPSVAARFHRLGYFLP</sequence>
<evidence type="ECO:0000313" key="3">
    <source>
        <dbReference type="EMBL" id="RKP34792.1"/>
    </source>
</evidence>
<protein>
    <recommendedName>
        <fullName evidence="2">DUF1279 domain-containing protein</fullName>
    </recommendedName>
</protein>
<keyword evidence="1" id="KW-0472">Membrane</keyword>
<evidence type="ECO:0000313" key="4">
    <source>
        <dbReference type="Proteomes" id="UP000268162"/>
    </source>
</evidence>
<name>A0A4P9ZQ98_9FUNG</name>
<dbReference type="PANTHER" id="PTHR21377:SF0">
    <property type="entry name" value="PROTEIN FAM210B, MITOCHONDRIAL"/>
    <property type="match status" value="1"/>
</dbReference>
<feature type="domain" description="DUF1279" evidence="2">
    <location>
        <begin position="17"/>
        <end position="122"/>
    </location>
</feature>
<keyword evidence="4" id="KW-1185">Reference proteome</keyword>
<keyword evidence="1" id="KW-0812">Transmembrane</keyword>